<keyword evidence="2" id="KW-1185">Reference proteome</keyword>
<sequence>GLVSQVVLDYMHMCCLGITRKLIITSILPVNPEV</sequence>
<evidence type="ECO:0000313" key="2">
    <source>
        <dbReference type="Proteomes" id="UP000708208"/>
    </source>
</evidence>
<name>A0A8J2KCU7_9HEXA</name>
<dbReference type="Proteomes" id="UP000708208">
    <property type="component" value="Unassembled WGS sequence"/>
</dbReference>
<evidence type="ECO:0000313" key="1">
    <source>
        <dbReference type="EMBL" id="CAG7723594.1"/>
    </source>
</evidence>
<feature type="non-terminal residue" evidence="1">
    <location>
        <position position="1"/>
    </location>
</feature>
<reference evidence="1" key="1">
    <citation type="submission" date="2021-06" db="EMBL/GenBank/DDBJ databases">
        <authorList>
            <person name="Hodson N. C."/>
            <person name="Mongue J. A."/>
            <person name="Jaron S. K."/>
        </authorList>
    </citation>
    <scope>NUCLEOTIDE SEQUENCE</scope>
</reference>
<organism evidence="1 2">
    <name type="scientific">Allacma fusca</name>
    <dbReference type="NCBI Taxonomy" id="39272"/>
    <lineage>
        <taxon>Eukaryota</taxon>
        <taxon>Metazoa</taxon>
        <taxon>Ecdysozoa</taxon>
        <taxon>Arthropoda</taxon>
        <taxon>Hexapoda</taxon>
        <taxon>Collembola</taxon>
        <taxon>Symphypleona</taxon>
        <taxon>Sminthuridae</taxon>
        <taxon>Allacma</taxon>
    </lineage>
</organism>
<accession>A0A8J2KCU7</accession>
<dbReference type="EMBL" id="CAJVCH010100674">
    <property type="protein sequence ID" value="CAG7723594.1"/>
    <property type="molecule type" value="Genomic_DNA"/>
</dbReference>
<protein>
    <submittedName>
        <fullName evidence="1">Uncharacterized protein</fullName>
    </submittedName>
</protein>
<comment type="caution">
    <text evidence="1">The sequence shown here is derived from an EMBL/GenBank/DDBJ whole genome shotgun (WGS) entry which is preliminary data.</text>
</comment>
<dbReference type="AlphaFoldDB" id="A0A8J2KCU7"/>
<gene>
    <name evidence="1" type="ORF">AFUS01_LOCUS12672</name>
</gene>
<proteinExistence type="predicted"/>